<dbReference type="Proteomes" id="UP001180724">
    <property type="component" value="Unassembled WGS sequence"/>
</dbReference>
<sequence length="489" mass="52830">MIRNDDLGPLLRTAPWMPEEGRRADRFECVDHADLGTAARLLIVAGVGGPASGRRYFVPVRPGPAGAGAEEAHGSAEFDAAALDAIGTDRHVPTARGGWVRFRGAGHTARSVRPLPFERGWSSNVLSLVENDGTAYVHKTYRRLDETVREPELLRLMNDTGRTPDWAGDYTYVDPADGTHRPLGVFYRYAPGDGIDLPLRRSMRSLWPKVTGGHVPGDLEAVVRAHLRPLAGNLRDAGRFLTGFHRDLAGRLGGRPVPPYPVREVLARATARAAELASADIALPTAPRAAAFTALRQETAALRSAFDAAPAGFPSGPCHGDLHLSHLLCRERDDGGWSMNVIDMSTPALGPDEVGWAAQSPVQDFVAVQRALEYFAADEAAFESARRLGLDSSETMRGALDGAGDRAPGPRAALRLVFHAADVWRAQVLGLLLGRTASDPLRRLLYLGRLLHELAYNVEHARPYHAAIDLRHALALGARTPAPTIPART</sequence>
<dbReference type="InterPro" id="IPR002575">
    <property type="entry name" value="Aminoglycoside_PTrfase"/>
</dbReference>
<comment type="caution">
    <text evidence="2">The sequence shown here is derived from an EMBL/GenBank/DDBJ whole genome shotgun (WGS) entry which is preliminary data.</text>
</comment>
<accession>A0ABU3ALP8</accession>
<proteinExistence type="predicted"/>
<protein>
    <recommendedName>
        <fullName evidence="1">Aminoglycoside phosphotransferase domain-containing protein</fullName>
    </recommendedName>
</protein>
<organism evidence="2 3">
    <name type="scientific">Streptomyces lancefieldiae</name>
    <dbReference type="NCBI Taxonomy" id="3075520"/>
    <lineage>
        <taxon>Bacteria</taxon>
        <taxon>Bacillati</taxon>
        <taxon>Actinomycetota</taxon>
        <taxon>Actinomycetes</taxon>
        <taxon>Kitasatosporales</taxon>
        <taxon>Streptomycetaceae</taxon>
        <taxon>Streptomyces</taxon>
    </lineage>
</organism>
<dbReference type="EMBL" id="JAVRFH010000010">
    <property type="protein sequence ID" value="MDT0611125.1"/>
    <property type="molecule type" value="Genomic_DNA"/>
</dbReference>
<dbReference type="RefSeq" id="WP_311572634.1">
    <property type="nucleotide sequence ID" value="NZ_JAVRFH010000010.1"/>
</dbReference>
<evidence type="ECO:0000259" key="1">
    <source>
        <dbReference type="Pfam" id="PF01636"/>
    </source>
</evidence>
<name>A0ABU3ALP8_9ACTN</name>
<dbReference type="Gene3D" id="3.90.1200.10">
    <property type="match status" value="1"/>
</dbReference>
<feature type="domain" description="Aminoglycoside phosphotransferase" evidence="1">
    <location>
        <begin position="218"/>
        <end position="337"/>
    </location>
</feature>
<evidence type="ECO:0000313" key="2">
    <source>
        <dbReference type="EMBL" id="MDT0611125.1"/>
    </source>
</evidence>
<keyword evidence="3" id="KW-1185">Reference proteome</keyword>
<reference evidence="2" key="1">
    <citation type="submission" date="2024-05" db="EMBL/GenBank/DDBJ databases">
        <title>30 novel species of actinomycetes from the DSMZ collection.</title>
        <authorList>
            <person name="Nouioui I."/>
        </authorList>
    </citation>
    <scope>NUCLEOTIDE SEQUENCE</scope>
    <source>
        <strain evidence="2">DSM 40712</strain>
    </source>
</reference>
<evidence type="ECO:0000313" key="3">
    <source>
        <dbReference type="Proteomes" id="UP001180724"/>
    </source>
</evidence>
<dbReference type="InterPro" id="IPR011009">
    <property type="entry name" value="Kinase-like_dom_sf"/>
</dbReference>
<dbReference type="Pfam" id="PF01636">
    <property type="entry name" value="APH"/>
    <property type="match status" value="1"/>
</dbReference>
<gene>
    <name evidence="2" type="ORF">RM812_12945</name>
</gene>
<dbReference type="SUPFAM" id="SSF56112">
    <property type="entry name" value="Protein kinase-like (PK-like)"/>
    <property type="match status" value="1"/>
</dbReference>